<comment type="function">
    <text evidence="1">NodD regulates the expression of the nodABCFE genes which encode other nodulation proteins. NodD is also a negative regulator of its own expression. Binds flavonoids as inducers.</text>
</comment>
<dbReference type="InterPro" id="IPR000847">
    <property type="entry name" value="LysR_HTH_N"/>
</dbReference>
<dbReference type="Gene3D" id="3.40.190.10">
    <property type="entry name" value="Periplasmic binding protein-like II"/>
    <property type="match status" value="2"/>
</dbReference>
<dbReference type="InterPro" id="IPR036390">
    <property type="entry name" value="WH_DNA-bd_sf"/>
</dbReference>
<feature type="compositionally biased region" description="Polar residues" evidence="7">
    <location>
        <begin position="316"/>
        <end position="328"/>
    </location>
</feature>
<dbReference type="OrthoDB" id="9775392at2"/>
<dbReference type="InterPro" id="IPR036388">
    <property type="entry name" value="WH-like_DNA-bd_sf"/>
</dbReference>
<dbReference type="SUPFAM" id="SSF46785">
    <property type="entry name" value="Winged helix' DNA-binding domain"/>
    <property type="match status" value="1"/>
</dbReference>
<evidence type="ECO:0000256" key="7">
    <source>
        <dbReference type="SAM" id="MobiDB-lite"/>
    </source>
</evidence>
<keyword evidence="6" id="KW-0804">Transcription</keyword>
<sequence>MLTLRQLQYLDALARHGHFGRAAQECAVSQPALSMQIHELERVLGAVLVEHCQGATVLTEIGAEVAQRAGAIMRATRDLTDCACSGGRLLSGSLRLGVIPTLAPYVLPRVLPELHRQHPDLRLDLLETQTNALLTRLAHGLLDVVLLALPIDKLELETLTLFDDRFLLAVPAGDPLPERSRVTTRDVNARKLILLEEGHCLREQALIYCARRSDADSNLGATSLTTIIQMVASGYGVTLLPEVAIDAEVRDDRVKLLRFVEPQPKRSIGLAWRSTSPRKADFLALGEMVVEALKVQGAKSASASRLRDVEARHAAPTNTPAKVRTSVT</sequence>
<organism evidence="9 10">
    <name type="scientific">Bradyrhizobium lablabi</name>
    <dbReference type="NCBI Taxonomy" id="722472"/>
    <lineage>
        <taxon>Bacteria</taxon>
        <taxon>Pseudomonadati</taxon>
        <taxon>Pseudomonadota</taxon>
        <taxon>Alphaproteobacteria</taxon>
        <taxon>Hyphomicrobiales</taxon>
        <taxon>Nitrobacteraceae</taxon>
        <taxon>Bradyrhizobium</taxon>
    </lineage>
</organism>
<dbReference type="PANTHER" id="PTHR30346">
    <property type="entry name" value="TRANSCRIPTIONAL DUAL REGULATOR HCAR-RELATED"/>
    <property type="match status" value="1"/>
</dbReference>
<evidence type="ECO:0000256" key="4">
    <source>
        <dbReference type="ARBA" id="ARBA00023125"/>
    </source>
</evidence>
<keyword evidence="3" id="KW-0805">Transcription regulation</keyword>
<dbReference type="SUPFAM" id="SSF53850">
    <property type="entry name" value="Periplasmic binding protein-like II"/>
    <property type="match status" value="1"/>
</dbReference>
<feature type="region of interest" description="Disordered" evidence="7">
    <location>
        <begin position="304"/>
        <end position="328"/>
    </location>
</feature>
<gene>
    <name evidence="9" type="ORF">SAMN05444159_1057</name>
</gene>
<proteinExistence type="inferred from homology"/>
<name>A0A1M6KRC2_9BRAD</name>
<dbReference type="GO" id="GO:0003677">
    <property type="term" value="F:DNA binding"/>
    <property type="evidence" value="ECO:0007669"/>
    <property type="project" value="UniProtKB-KW"/>
</dbReference>
<dbReference type="InterPro" id="IPR005119">
    <property type="entry name" value="LysR_subst-bd"/>
</dbReference>
<accession>A0A1M6KRC2</accession>
<evidence type="ECO:0000256" key="1">
    <source>
        <dbReference type="ARBA" id="ARBA00003502"/>
    </source>
</evidence>
<dbReference type="GO" id="GO:0032993">
    <property type="term" value="C:protein-DNA complex"/>
    <property type="evidence" value="ECO:0007669"/>
    <property type="project" value="TreeGrafter"/>
</dbReference>
<feature type="domain" description="HTH lysR-type" evidence="8">
    <location>
        <begin position="2"/>
        <end position="59"/>
    </location>
</feature>
<dbReference type="CDD" id="cd08411">
    <property type="entry name" value="PBP2_OxyR"/>
    <property type="match status" value="1"/>
</dbReference>
<dbReference type="EMBL" id="LT670844">
    <property type="protein sequence ID" value="SHJ61508.1"/>
    <property type="molecule type" value="Genomic_DNA"/>
</dbReference>
<dbReference type="PRINTS" id="PR00039">
    <property type="entry name" value="HTHLYSR"/>
</dbReference>
<evidence type="ECO:0000256" key="5">
    <source>
        <dbReference type="ARBA" id="ARBA00023159"/>
    </source>
</evidence>
<dbReference type="Proteomes" id="UP000189935">
    <property type="component" value="Chromosome I"/>
</dbReference>
<dbReference type="RefSeq" id="WP_079537222.1">
    <property type="nucleotide sequence ID" value="NZ_LT670844.1"/>
</dbReference>
<evidence type="ECO:0000256" key="3">
    <source>
        <dbReference type="ARBA" id="ARBA00023015"/>
    </source>
</evidence>
<keyword evidence="5" id="KW-0010">Activator</keyword>
<evidence type="ECO:0000259" key="8">
    <source>
        <dbReference type="PROSITE" id="PS50931"/>
    </source>
</evidence>
<dbReference type="Pfam" id="PF03466">
    <property type="entry name" value="LysR_substrate"/>
    <property type="match status" value="1"/>
</dbReference>
<keyword evidence="4" id="KW-0238">DNA-binding</keyword>
<evidence type="ECO:0000256" key="2">
    <source>
        <dbReference type="ARBA" id="ARBA00009437"/>
    </source>
</evidence>
<dbReference type="AlphaFoldDB" id="A0A1M6KRC2"/>
<dbReference type="Pfam" id="PF00126">
    <property type="entry name" value="HTH_1"/>
    <property type="match status" value="1"/>
</dbReference>
<reference evidence="9 10" key="1">
    <citation type="submission" date="2016-11" db="EMBL/GenBank/DDBJ databases">
        <authorList>
            <person name="Jaros S."/>
            <person name="Januszkiewicz K."/>
            <person name="Wedrychowicz H."/>
        </authorList>
    </citation>
    <scope>NUCLEOTIDE SEQUENCE [LARGE SCALE GENOMIC DNA]</scope>
    <source>
        <strain evidence="9 10">GAS499</strain>
    </source>
</reference>
<protein>
    <submittedName>
        <fullName evidence="9">Transcriptional regulator, LysR family</fullName>
    </submittedName>
</protein>
<dbReference type="GO" id="GO:0003700">
    <property type="term" value="F:DNA-binding transcription factor activity"/>
    <property type="evidence" value="ECO:0007669"/>
    <property type="project" value="InterPro"/>
</dbReference>
<evidence type="ECO:0000313" key="10">
    <source>
        <dbReference type="Proteomes" id="UP000189935"/>
    </source>
</evidence>
<evidence type="ECO:0000256" key="6">
    <source>
        <dbReference type="ARBA" id="ARBA00023163"/>
    </source>
</evidence>
<evidence type="ECO:0000313" key="9">
    <source>
        <dbReference type="EMBL" id="SHJ61508.1"/>
    </source>
</evidence>
<dbReference type="PROSITE" id="PS50931">
    <property type="entry name" value="HTH_LYSR"/>
    <property type="match status" value="1"/>
</dbReference>
<dbReference type="Gene3D" id="1.10.10.10">
    <property type="entry name" value="Winged helix-like DNA-binding domain superfamily/Winged helix DNA-binding domain"/>
    <property type="match status" value="1"/>
</dbReference>
<dbReference type="PANTHER" id="PTHR30346:SF26">
    <property type="entry name" value="HYDROGEN PEROXIDE-INDUCIBLE GENES ACTIVATOR"/>
    <property type="match status" value="1"/>
</dbReference>
<comment type="similarity">
    <text evidence="2">Belongs to the LysR transcriptional regulatory family.</text>
</comment>